<evidence type="ECO:0000313" key="2">
    <source>
        <dbReference type="Proteomes" id="UP000600865"/>
    </source>
</evidence>
<dbReference type="PROSITE" id="PS51257">
    <property type="entry name" value="PROKAR_LIPOPROTEIN"/>
    <property type="match status" value="1"/>
</dbReference>
<evidence type="ECO:0000313" key="1">
    <source>
        <dbReference type="EMBL" id="GGX73235.1"/>
    </source>
</evidence>
<keyword evidence="2" id="KW-1185">Reference proteome</keyword>
<sequence length="534" mass="56668">MSRQLSSLLKISVAGFVLLSVGACKPADKGQGALKSAGVEALNLSKADTSIFGKYFETAACDVDEMEALGALAGLGLGETGTNNLTFAKRKFEAGRVVYSDFRIETSDTESFSSKQITFHCPQMGEEAPNFERLDLKDATLREDEITANFGTLSVSHPTADAAKALVAGMMSSDNDTSGDIGFGAVSVTGVKVTGDAFSGTLSALAWGEDRGADKRGTADLMLEELKMTVPGKDGVQDMTVDFEGMGARNLNIGAKLLPRYGLSPNGAISQFIGSLNTGTKPYDELIIGDLDVDAEGFSLDFDGIEGKTTEAGDVITTRQSFNPMTITLKPALGENPEFKRAYTILKSLDFETIEMSGSSVTRLDKSDDSIAVSDGLWVIKDAMKLNFEYEAEGLAEMLKSLQTAQSVTSQSQMAAMYEPLKLRSMRFTMEDNSIVARGLKLASEMTGQSEANIKRGLGMLVFGAAMAAENEVQAEVYSETIEAFADFVKNGGTMTIEANPPAPFSLAPLVTGKGADVDPATLGFSASQENEAP</sequence>
<dbReference type="RefSeq" id="WP_189586454.1">
    <property type="nucleotide sequence ID" value="NZ_BMYV01000003.1"/>
</dbReference>
<proteinExistence type="predicted"/>
<comment type="caution">
    <text evidence="1">The sequence shown here is derived from an EMBL/GenBank/DDBJ whole genome shotgun (WGS) entry which is preliminary data.</text>
</comment>
<evidence type="ECO:0008006" key="3">
    <source>
        <dbReference type="Google" id="ProtNLM"/>
    </source>
</evidence>
<name>A0A918KRR0_9PROT</name>
<organism evidence="1 2">
    <name type="scientific">Litorimonas cladophorae</name>
    <dbReference type="NCBI Taxonomy" id="1220491"/>
    <lineage>
        <taxon>Bacteria</taxon>
        <taxon>Pseudomonadati</taxon>
        <taxon>Pseudomonadota</taxon>
        <taxon>Alphaproteobacteria</taxon>
        <taxon>Maricaulales</taxon>
        <taxon>Robiginitomaculaceae</taxon>
    </lineage>
</organism>
<dbReference type="Proteomes" id="UP000600865">
    <property type="component" value="Unassembled WGS sequence"/>
</dbReference>
<dbReference type="EMBL" id="BMYV01000003">
    <property type="protein sequence ID" value="GGX73235.1"/>
    <property type="molecule type" value="Genomic_DNA"/>
</dbReference>
<accession>A0A918KRR0</accession>
<gene>
    <name evidence="1" type="ORF">GCM10011309_24080</name>
</gene>
<protein>
    <recommendedName>
        <fullName evidence="3">Lipoprotein</fullName>
    </recommendedName>
</protein>
<reference evidence="1 2" key="1">
    <citation type="journal article" date="2014" name="Int. J. Syst. Evol. Microbiol.">
        <title>Complete genome sequence of Corynebacterium casei LMG S-19264T (=DSM 44701T), isolated from a smear-ripened cheese.</title>
        <authorList>
            <consortium name="US DOE Joint Genome Institute (JGI-PGF)"/>
            <person name="Walter F."/>
            <person name="Albersmeier A."/>
            <person name="Kalinowski J."/>
            <person name="Ruckert C."/>
        </authorList>
    </citation>
    <scope>NUCLEOTIDE SEQUENCE [LARGE SCALE GENOMIC DNA]</scope>
    <source>
        <strain evidence="1 2">KCTC 23968</strain>
    </source>
</reference>
<dbReference type="AlphaFoldDB" id="A0A918KRR0"/>